<dbReference type="Pfam" id="PF07963">
    <property type="entry name" value="N_methyl"/>
    <property type="match status" value="1"/>
</dbReference>
<name>A0A2Z4XYK8_9GAMM</name>
<evidence type="ECO:0000313" key="5">
    <source>
        <dbReference type="Proteomes" id="UP000681131"/>
    </source>
</evidence>
<dbReference type="InterPro" id="IPR045584">
    <property type="entry name" value="Pilin-like"/>
</dbReference>
<evidence type="ECO:0000313" key="2">
    <source>
        <dbReference type="EMBL" id="AXA33572.1"/>
    </source>
</evidence>
<accession>A0A2Z4XYK8</accession>
<proteinExistence type="predicted"/>
<dbReference type="Proteomes" id="UP000251120">
    <property type="component" value="Chromosome"/>
</dbReference>
<dbReference type="NCBIfam" id="TIGR02532">
    <property type="entry name" value="IV_pilin_GFxxxE"/>
    <property type="match status" value="1"/>
</dbReference>
<reference evidence="2 4" key="1">
    <citation type="submission" date="2017-06" db="EMBL/GenBank/DDBJ databases">
        <title>Complete genome of Francisella adeliensis.</title>
        <authorList>
            <person name="Vallesi A."/>
            <person name="Sjodin A."/>
        </authorList>
    </citation>
    <scope>NUCLEOTIDE SEQUENCE [LARGE SCALE GENOMIC DNA]</scope>
    <source>
        <strain evidence="2 4">FDC440</strain>
    </source>
</reference>
<organism evidence="2 4">
    <name type="scientific">Francisella adeliensis</name>
    <dbReference type="NCBI Taxonomy" id="2007306"/>
    <lineage>
        <taxon>Bacteria</taxon>
        <taxon>Pseudomonadati</taxon>
        <taxon>Pseudomonadota</taxon>
        <taxon>Gammaproteobacteria</taxon>
        <taxon>Thiotrichales</taxon>
        <taxon>Francisellaceae</taxon>
        <taxon>Francisella</taxon>
    </lineage>
</organism>
<protein>
    <submittedName>
        <fullName evidence="3">Prepilin-type N-terminal cleavage/methylation domain-containing protein</fullName>
    </submittedName>
    <submittedName>
        <fullName evidence="2">Prepilin-type cleavage/methylation domain-containing protein</fullName>
    </submittedName>
</protein>
<dbReference type="KEGG" id="fad:CDH04_03725"/>
<dbReference type="EMBL" id="CP021781">
    <property type="protein sequence ID" value="AXA33572.1"/>
    <property type="molecule type" value="Genomic_DNA"/>
</dbReference>
<evidence type="ECO:0000313" key="3">
    <source>
        <dbReference type="EMBL" id="QIW11804.1"/>
    </source>
</evidence>
<keyword evidence="1" id="KW-0812">Transmembrane</keyword>
<dbReference type="InterPro" id="IPR012902">
    <property type="entry name" value="N_methyl_site"/>
</dbReference>
<sequence>MKAMKYKKIAGFTLPELMVSMVIAALVMGMALNIYIDMKNQYNKLDKKHQMNTKQLMIKQIFYNAIGGAGFASKYGDMYQGLVDNSGDNFGDIFGKTGIITIGKSPITNMPSLPGDLKLDSEQCKQKQKDNKNLESMSIYTELHCVQPKTDFIMIQRTTLDSSLKTNSSNNIFKLNEFRKDVSPEQDIKANDYLVLCNATECELEKVSAITGDFVSTSQRIEDKFKESDYVGKYILETFFIADTGRKDRYNKEIYALYEFVKQGPDDTSAYELIDGVSDLSIKYVFNKDIKQGDSTIKWQKIKDKLIIVRSDKIAALKLSFKVDGKEFSKIYLMGTT</sequence>
<keyword evidence="5" id="KW-1185">Reference proteome</keyword>
<gene>
    <name evidence="2" type="ORF">CDH04_03725</name>
    <name evidence="3" type="ORF">FZC43_03725</name>
</gene>
<dbReference type="EMBL" id="CP043424">
    <property type="protein sequence ID" value="QIW11804.1"/>
    <property type="molecule type" value="Genomic_DNA"/>
</dbReference>
<dbReference type="AlphaFoldDB" id="A0A2Z4XYK8"/>
<evidence type="ECO:0000313" key="4">
    <source>
        <dbReference type="Proteomes" id="UP000251120"/>
    </source>
</evidence>
<keyword evidence="1" id="KW-1133">Transmembrane helix</keyword>
<dbReference type="SUPFAM" id="SSF54523">
    <property type="entry name" value="Pili subunits"/>
    <property type="match status" value="1"/>
</dbReference>
<evidence type="ECO:0000256" key="1">
    <source>
        <dbReference type="SAM" id="Phobius"/>
    </source>
</evidence>
<dbReference type="PROSITE" id="PS00409">
    <property type="entry name" value="PROKAR_NTER_METHYL"/>
    <property type="match status" value="1"/>
</dbReference>
<dbReference type="Proteomes" id="UP000681131">
    <property type="component" value="Chromosome"/>
</dbReference>
<dbReference type="OrthoDB" id="5605424at2"/>
<dbReference type="RefSeq" id="WP_112869745.1">
    <property type="nucleotide sequence ID" value="NZ_CP021781.1"/>
</dbReference>
<feature type="transmembrane region" description="Helical" evidence="1">
    <location>
        <begin position="12"/>
        <end position="36"/>
    </location>
</feature>
<keyword evidence="1" id="KW-0472">Membrane</keyword>
<reference evidence="3 5" key="2">
    <citation type="submission" date="2019-08" db="EMBL/GenBank/DDBJ databases">
        <title>Complete genome sequences of Francisella adeliensis (FSC1325 and FSC1326).</title>
        <authorList>
            <person name="Ohrman C."/>
            <person name="Uneklint I."/>
            <person name="Vallesi A."/>
            <person name="Karlsson L."/>
            <person name="Sjodin A."/>
        </authorList>
    </citation>
    <scope>NUCLEOTIDE SEQUENCE [LARGE SCALE GENOMIC DNA]</scope>
    <source>
        <strain evidence="3 5">FSC1325</strain>
    </source>
</reference>